<dbReference type="PANTHER" id="PTHR21231">
    <property type="entry name" value="XPA-BINDING PROTEIN 1-RELATED"/>
    <property type="match status" value="1"/>
</dbReference>
<feature type="compositionally biased region" description="Acidic residues" evidence="10">
    <location>
        <begin position="331"/>
        <end position="341"/>
    </location>
</feature>
<evidence type="ECO:0000256" key="5">
    <source>
        <dbReference type="ARBA" id="ARBA00023054"/>
    </source>
</evidence>
<evidence type="ECO:0000256" key="8">
    <source>
        <dbReference type="ARBA" id="ARBA00055682"/>
    </source>
</evidence>
<keyword evidence="12" id="KW-1185">Reference proteome</keyword>
<evidence type="ECO:0000256" key="7">
    <source>
        <dbReference type="ARBA" id="ARBA00023242"/>
    </source>
</evidence>
<sequence length="359" mass="39988">MTTICPNRNTIACFVIGMAGSGKTTLVQRMASELSKREQSTYLINLDPAVIQIPYEPNVDIRDTLNYKDVQIEFQLGPNGAILTALNLFATRIDQLVELLESREEQVDTFVVDTPGQVEVFTWSSSGSIIAESIASSFPTVLLYVVDSPRATKPLTFVSNMIYACSIMYRMQLPLVVVLNKKDLVSTEFAQQWLSDFDTFDEAMQQLEGDYSSNLARSMALAMEEFYRVISCCSISAATGEGMDELLNCVKKAANEFSSFRGEKNHISVNEETASLERPSQATTSTTTIGASSSQETSRQRIWKKVNQPAGQSEPIQDAPLPKSLETTSLGEEENMLEEEEEYQALLDQFPTRWHSTVE</sequence>
<keyword evidence="6 9" id="KW-0342">GTP-binding</keyword>
<evidence type="ECO:0000256" key="1">
    <source>
        <dbReference type="ARBA" id="ARBA00005290"/>
    </source>
</evidence>
<dbReference type="InterPro" id="IPR004130">
    <property type="entry name" value="Gpn"/>
</dbReference>
<evidence type="ECO:0000313" key="12">
    <source>
        <dbReference type="Proteomes" id="UP001061958"/>
    </source>
</evidence>
<dbReference type="OrthoDB" id="243313at2759"/>
<comment type="subcellular location">
    <subcellularLocation>
        <location evidence="9">Cytoplasm</location>
    </subcellularLocation>
    <subcellularLocation>
        <location evidence="9">Nucleus</location>
    </subcellularLocation>
</comment>
<dbReference type="SUPFAM" id="SSF52540">
    <property type="entry name" value="P-loop containing nucleoside triphosphate hydrolases"/>
    <property type="match status" value="1"/>
</dbReference>
<keyword evidence="4 9" id="KW-0378">Hydrolase</keyword>
<dbReference type="Pfam" id="PF03029">
    <property type="entry name" value="ATP_bind_1"/>
    <property type="match status" value="1"/>
</dbReference>
<evidence type="ECO:0000313" key="11">
    <source>
        <dbReference type="EMBL" id="GJQ15590.1"/>
    </source>
</evidence>
<keyword evidence="3 9" id="KW-0547">Nucleotide-binding</keyword>
<comment type="function">
    <text evidence="8 9">Small GTPase required for proper nuclear import of RNA polymerase II (RNAPII). May act at an RNAP assembly step prior to nuclear import.</text>
</comment>
<evidence type="ECO:0000256" key="6">
    <source>
        <dbReference type="ARBA" id="ARBA00023134"/>
    </source>
</evidence>
<keyword evidence="5" id="KW-0175">Coiled coil</keyword>
<dbReference type="InterPro" id="IPR027417">
    <property type="entry name" value="P-loop_NTPase"/>
</dbReference>
<dbReference type="Proteomes" id="UP001061958">
    <property type="component" value="Unassembled WGS sequence"/>
</dbReference>
<dbReference type="GO" id="GO:0003924">
    <property type="term" value="F:GTPase activity"/>
    <property type="evidence" value="ECO:0007669"/>
    <property type="project" value="InterPro"/>
</dbReference>
<evidence type="ECO:0000256" key="2">
    <source>
        <dbReference type="ARBA" id="ARBA00022490"/>
    </source>
</evidence>
<dbReference type="CDD" id="cd17870">
    <property type="entry name" value="GPN1"/>
    <property type="match status" value="1"/>
</dbReference>
<keyword evidence="7" id="KW-0539">Nucleus</keyword>
<dbReference type="AlphaFoldDB" id="A0A9C7Q3X1"/>
<comment type="similarity">
    <text evidence="1 9">Belongs to the GPN-loop GTPase family.</text>
</comment>
<comment type="caution">
    <text evidence="11">The sequence shown here is derived from an EMBL/GenBank/DDBJ whole genome shotgun (WGS) entry which is preliminary data.</text>
</comment>
<dbReference type="GO" id="GO:0005737">
    <property type="term" value="C:cytoplasm"/>
    <property type="evidence" value="ECO:0007669"/>
    <property type="project" value="UniProtKB-SubCell"/>
</dbReference>
<evidence type="ECO:0000256" key="3">
    <source>
        <dbReference type="ARBA" id="ARBA00022741"/>
    </source>
</evidence>
<feature type="region of interest" description="Disordered" evidence="10">
    <location>
        <begin position="272"/>
        <end position="341"/>
    </location>
</feature>
<dbReference type="FunFam" id="3.40.50.300:FF:000888">
    <property type="entry name" value="GPN-loop GTPase 1"/>
    <property type="match status" value="1"/>
</dbReference>
<comment type="subunit">
    <text evidence="9">Binds to RNA polymerase II.</text>
</comment>
<dbReference type="EMBL" id="BQMJ01000071">
    <property type="protein sequence ID" value="GJQ15590.1"/>
    <property type="molecule type" value="Genomic_DNA"/>
</dbReference>
<dbReference type="GO" id="GO:0005634">
    <property type="term" value="C:nucleus"/>
    <property type="evidence" value="ECO:0007669"/>
    <property type="project" value="UniProtKB-SubCell"/>
</dbReference>
<dbReference type="GO" id="GO:0005525">
    <property type="term" value="F:GTP binding"/>
    <property type="evidence" value="ECO:0007669"/>
    <property type="project" value="UniProtKB-KW"/>
</dbReference>
<evidence type="ECO:0000256" key="10">
    <source>
        <dbReference type="SAM" id="MobiDB-lite"/>
    </source>
</evidence>
<organism evidence="11 12">
    <name type="scientific">Galdieria partita</name>
    <dbReference type="NCBI Taxonomy" id="83374"/>
    <lineage>
        <taxon>Eukaryota</taxon>
        <taxon>Rhodophyta</taxon>
        <taxon>Bangiophyceae</taxon>
        <taxon>Galdieriales</taxon>
        <taxon>Galdieriaceae</taxon>
        <taxon>Galdieria</taxon>
    </lineage>
</organism>
<keyword evidence="2 9" id="KW-0963">Cytoplasm</keyword>
<evidence type="ECO:0000256" key="9">
    <source>
        <dbReference type="RuleBase" id="RU365059"/>
    </source>
</evidence>
<evidence type="ECO:0000256" key="4">
    <source>
        <dbReference type="ARBA" id="ARBA00022801"/>
    </source>
</evidence>
<feature type="compositionally biased region" description="Low complexity" evidence="10">
    <location>
        <begin position="280"/>
        <end position="295"/>
    </location>
</feature>
<name>A0A9C7Q3X1_9RHOD</name>
<accession>A0A9C7Q3X1</accession>
<reference evidence="11" key="1">
    <citation type="journal article" date="2022" name="Proc. Natl. Acad. Sci. U.S.A.">
        <title>Life cycle and functional genomics of the unicellular red alga Galdieria for elucidating algal and plant evolution and industrial use.</title>
        <authorList>
            <person name="Hirooka S."/>
            <person name="Itabashi T."/>
            <person name="Ichinose T.M."/>
            <person name="Onuma R."/>
            <person name="Fujiwara T."/>
            <person name="Yamashita S."/>
            <person name="Jong L.W."/>
            <person name="Tomita R."/>
            <person name="Iwane A.H."/>
            <person name="Miyagishima S.Y."/>
        </authorList>
    </citation>
    <scope>NUCLEOTIDE SEQUENCE</scope>
    <source>
        <strain evidence="11">NBRC 102759</strain>
    </source>
</reference>
<dbReference type="Gene3D" id="3.40.50.300">
    <property type="entry name" value="P-loop containing nucleotide triphosphate hydrolases"/>
    <property type="match status" value="1"/>
</dbReference>
<dbReference type="EC" id="3.6.5.-" evidence="9"/>
<proteinExistence type="inferred from homology"/>
<gene>
    <name evidence="11" type="ORF">GpartN1_g7381.t1</name>
</gene>
<reference evidence="11" key="2">
    <citation type="submission" date="2022-01" db="EMBL/GenBank/DDBJ databases">
        <authorList>
            <person name="Hirooka S."/>
            <person name="Miyagishima S.Y."/>
        </authorList>
    </citation>
    <scope>NUCLEOTIDE SEQUENCE</scope>
    <source>
        <strain evidence="11">NBRC 102759</strain>
    </source>
</reference>
<protein>
    <recommendedName>
        <fullName evidence="9">GPN-loop GTPase</fullName>
        <ecNumber evidence="9">3.6.5.-</ecNumber>
    </recommendedName>
</protein>
<dbReference type="PANTHER" id="PTHR21231:SF8">
    <property type="entry name" value="GPN-LOOP GTPASE 1"/>
    <property type="match status" value="1"/>
</dbReference>
<dbReference type="InterPro" id="IPR030230">
    <property type="entry name" value="Gpn1/Npa3/XAB1"/>
</dbReference>